<name>A0AAU9II62_9CILI</name>
<organism evidence="1 2">
    <name type="scientific">Blepharisma stoltei</name>
    <dbReference type="NCBI Taxonomy" id="1481888"/>
    <lineage>
        <taxon>Eukaryota</taxon>
        <taxon>Sar</taxon>
        <taxon>Alveolata</taxon>
        <taxon>Ciliophora</taxon>
        <taxon>Postciliodesmatophora</taxon>
        <taxon>Heterotrichea</taxon>
        <taxon>Heterotrichida</taxon>
        <taxon>Blepharismidae</taxon>
        <taxon>Blepharisma</taxon>
    </lineage>
</organism>
<accession>A0AAU9II62</accession>
<evidence type="ECO:0000313" key="1">
    <source>
        <dbReference type="EMBL" id="CAG9313773.1"/>
    </source>
</evidence>
<proteinExistence type="predicted"/>
<dbReference type="AlphaFoldDB" id="A0AAU9II62"/>
<keyword evidence="2" id="KW-1185">Reference proteome</keyword>
<comment type="caution">
    <text evidence="1">The sequence shown here is derived from an EMBL/GenBank/DDBJ whole genome shotgun (WGS) entry which is preliminary data.</text>
</comment>
<gene>
    <name evidence="1" type="ORF">BSTOLATCC_MIC9577</name>
</gene>
<dbReference type="Proteomes" id="UP001162131">
    <property type="component" value="Unassembled WGS sequence"/>
</dbReference>
<reference evidence="1" key="1">
    <citation type="submission" date="2021-09" db="EMBL/GenBank/DDBJ databases">
        <authorList>
            <consortium name="AG Swart"/>
            <person name="Singh M."/>
            <person name="Singh A."/>
            <person name="Seah K."/>
            <person name="Emmerich C."/>
        </authorList>
    </citation>
    <scope>NUCLEOTIDE SEQUENCE</scope>
    <source>
        <strain evidence="1">ATCC30299</strain>
    </source>
</reference>
<dbReference type="EMBL" id="CAJZBQ010000011">
    <property type="protein sequence ID" value="CAG9313773.1"/>
    <property type="molecule type" value="Genomic_DNA"/>
</dbReference>
<sequence length="222" mass="25505">MIQKKELDFKVYHPQLEAQPGEIKLGLRRFRTHKNETSPSLILMGSIPKIPDNFSEKTPHSRNLSTGRVPDSYPEFENVATKDYSFQKPITKIKRIEPDQNGFNPHSKERNLTADRDPYLYKKSMQRSIGETFSAENNRIEKSEQSPLTNFDFLRHPTFSGPKFTKRNPKIVLNNPIIGYSGINLPEKEKSMSPGKSRAMADYGNLMMRNGIRPSESLNLSY</sequence>
<evidence type="ECO:0000313" key="2">
    <source>
        <dbReference type="Proteomes" id="UP001162131"/>
    </source>
</evidence>
<protein>
    <submittedName>
        <fullName evidence="1">Uncharacterized protein</fullName>
    </submittedName>
</protein>